<dbReference type="EMBL" id="AGZR01000005">
    <property type="protein sequence ID" value="EPD33485.1"/>
    <property type="molecule type" value="Genomic_DNA"/>
</dbReference>
<gene>
    <name evidence="1" type="ORF">HMPREF9306_01025</name>
</gene>
<dbReference type="Proteomes" id="UP000014417">
    <property type="component" value="Unassembled WGS sequence"/>
</dbReference>
<reference evidence="1 2" key="1">
    <citation type="submission" date="2013-04" db="EMBL/GenBank/DDBJ databases">
        <title>The Genome Sequence of Propionimicrobium lymphophilum ACS-093-V-SCH5.</title>
        <authorList>
            <consortium name="The Broad Institute Genomics Platform"/>
            <person name="Earl A."/>
            <person name="Ward D."/>
            <person name="Feldgarden M."/>
            <person name="Gevers D."/>
            <person name="Saerens B."/>
            <person name="Vaneechoutte M."/>
            <person name="Walker B."/>
            <person name="Young S."/>
            <person name="Zeng Q."/>
            <person name="Gargeya S."/>
            <person name="Fitzgerald M."/>
            <person name="Haas B."/>
            <person name="Abouelleil A."/>
            <person name="Allen A.W."/>
            <person name="Alvarado L."/>
            <person name="Arachchi H.M."/>
            <person name="Berlin A.M."/>
            <person name="Chapman S.B."/>
            <person name="Gainer-Dewar J."/>
            <person name="Goldberg J."/>
            <person name="Griggs A."/>
            <person name="Gujja S."/>
            <person name="Hansen M."/>
            <person name="Howarth C."/>
            <person name="Imamovic A."/>
            <person name="Ireland A."/>
            <person name="Larimer J."/>
            <person name="McCowan C."/>
            <person name="Murphy C."/>
            <person name="Pearson M."/>
            <person name="Poon T.W."/>
            <person name="Priest M."/>
            <person name="Roberts A."/>
            <person name="Saif S."/>
            <person name="Shea T."/>
            <person name="Sisk P."/>
            <person name="Sykes S."/>
            <person name="Wortman J."/>
            <person name="Nusbaum C."/>
            <person name="Birren B."/>
        </authorList>
    </citation>
    <scope>NUCLEOTIDE SEQUENCE [LARGE SCALE GENOMIC DNA]</scope>
    <source>
        <strain evidence="1 2">ACS-093-V-SCH5</strain>
    </source>
</reference>
<dbReference type="HOGENOM" id="CLU_077385_0_0_11"/>
<accession>S2W5D6</accession>
<evidence type="ECO:0008006" key="3">
    <source>
        <dbReference type="Google" id="ProtNLM"/>
    </source>
</evidence>
<dbReference type="STRING" id="883161.HMPREF9306_01025"/>
<dbReference type="Pfam" id="PF11452">
    <property type="entry name" value="DUF3000"/>
    <property type="match status" value="1"/>
</dbReference>
<protein>
    <recommendedName>
        <fullName evidence="3">DUF3000 family protein</fullName>
    </recommendedName>
</protein>
<comment type="caution">
    <text evidence="1">The sequence shown here is derived from an EMBL/GenBank/DDBJ whole genome shotgun (WGS) entry which is preliminary data.</text>
</comment>
<evidence type="ECO:0000313" key="2">
    <source>
        <dbReference type="Proteomes" id="UP000014417"/>
    </source>
</evidence>
<proteinExistence type="predicted"/>
<dbReference type="InterPro" id="IPR021555">
    <property type="entry name" value="DUF3000"/>
</dbReference>
<evidence type="ECO:0000313" key="1">
    <source>
        <dbReference type="EMBL" id="EPD33485.1"/>
    </source>
</evidence>
<keyword evidence="2" id="KW-1185">Reference proteome</keyword>
<organism evidence="1 2">
    <name type="scientific">Propionimicrobium lymphophilum ACS-093-V-SCH5</name>
    <dbReference type="NCBI Taxonomy" id="883161"/>
    <lineage>
        <taxon>Bacteria</taxon>
        <taxon>Bacillati</taxon>
        <taxon>Actinomycetota</taxon>
        <taxon>Actinomycetes</taxon>
        <taxon>Propionibacteriales</taxon>
        <taxon>Propionibacteriaceae</taxon>
        <taxon>Propionimicrobium</taxon>
    </lineage>
</organism>
<sequence>MSVKPSVAKLPTHQFDDVCSGVLNFQWRPEIKVSQMPSPQRIAPFSVAIEADIDRLGEEVGTARLVILHDPDGNPAWDGTYRCVSFVQADVDIEMAMDPLLTEVGWNWLNDSLGQSDAEFHAASGTVTAVTSRSFGALAEEPDTAEIEIRSSWTADIDDRGIIPHLEAWQQLMCFTCGMPPLAPGVVSLSRRTNK</sequence>
<dbReference type="AlphaFoldDB" id="S2W5D6"/>
<name>S2W5D6_9ACTN</name>
<dbReference type="RefSeq" id="WP_016455859.1">
    <property type="nucleotide sequence ID" value="NZ_KE150269.1"/>
</dbReference>